<dbReference type="InterPro" id="IPR002018">
    <property type="entry name" value="CarbesteraseB"/>
</dbReference>
<evidence type="ECO:0000256" key="1">
    <source>
        <dbReference type="ARBA" id="ARBA00005964"/>
    </source>
</evidence>
<evidence type="ECO:0000313" key="5">
    <source>
        <dbReference type="EMBL" id="KAH8693667.1"/>
    </source>
</evidence>
<gene>
    <name evidence="5" type="ORF">BGW36DRAFT_300291</name>
</gene>
<sequence length="542" mass="61217">MDTLSRSPSILHLGTHGFIQGSLIRETLTPAHTRDVEKASDVFLARYYGGVRYALPPQKRWRLARPLPPDYVYGTETSPAQCEGPAVLCPQEDSGTEGASEDCFQCIVWTPVGEPPEGGWPVIFYIHGGFLQFGSPNDTNVVRLLGETDLKCVIVAPVYRVAVLGFLSSLELEKDAATVNQPCGNQGFWDQRMALEWTREYAHFFGGNVLNITVAGYSAGSYSVFHQLAHDLYLPTDQSVIRQAIMFSNGPGVQPKSAAGAQEQFDELLTVLDIPLDTPHAEKLSILNNIPVTKLIDASLRVQHHQYRPWNDGHFISKELFYDIDNGAFAQRMIERDVRLMNGECRDEHFVYGTWHTPTNSLAALRQRLEADYPPDVCDALVNLYYPSGQLPPDCTDWQDAFGRIYADIQVHMLERGFANALCRAGASHLLYRYRIEYRVNCVALPPEWGVTHSSDLAMWLWGNGARLEEHEKLIVKAALIDPLVQFVNRSDVQWTDGVHIQRVRRLRDDGVVDVWMDEMWEKGVRVWEMVRRSQGGRMAKL</sequence>
<dbReference type="Pfam" id="PF00135">
    <property type="entry name" value="COesterase"/>
    <property type="match status" value="1"/>
</dbReference>
<comment type="caution">
    <text evidence="5">The sequence shown here is derived from an EMBL/GenBank/DDBJ whole genome shotgun (WGS) entry which is preliminary data.</text>
</comment>
<dbReference type="AlphaFoldDB" id="A0AAD4PVM1"/>
<dbReference type="SUPFAM" id="SSF53474">
    <property type="entry name" value="alpha/beta-Hydrolases"/>
    <property type="match status" value="1"/>
</dbReference>
<evidence type="ECO:0000256" key="2">
    <source>
        <dbReference type="ARBA" id="ARBA00022801"/>
    </source>
</evidence>
<dbReference type="Gene3D" id="3.40.50.1820">
    <property type="entry name" value="alpha/beta hydrolase"/>
    <property type="match status" value="1"/>
</dbReference>
<keyword evidence="2 3" id="KW-0378">Hydrolase</keyword>
<dbReference type="GO" id="GO:0016787">
    <property type="term" value="F:hydrolase activity"/>
    <property type="evidence" value="ECO:0007669"/>
    <property type="project" value="UniProtKB-KW"/>
</dbReference>
<dbReference type="InterPro" id="IPR029058">
    <property type="entry name" value="AB_hydrolase_fold"/>
</dbReference>
<accession>A0AAD4PVM1</accession>
<dbReference type="PANTHER" id="PTHR43142:SF4">
    <property type="entry name" value="CARBOXYLIC ESTER HYDROLASE"/>
    <property type="match status" value="1"/>
</dbReference>
<dbReference type="Proteomes" id="UP001201262">
    <property type="component" value="Unassembled WGS sequence"/>
</dbReference>
<evidence type="ECO:0000259" key="4">
    <source>
        <dbReference type="Pfam" id="PF00135"/>
    </source>
</evidence>
<comment type="similarity">
    <text evidence="1 3">Belongs to the type-B carboxylesterase/lipase family.</text>
</comment>
<dbReference type="GeneID" id="70241898"/>
<name>A0AAD4PVM1_9EURO</name>
<evidence type="ECO:0000313" key="6">
    <source>
        <dbReference type="Proteomes" id="UP001201262"/>
    </source>
</evidence>
<dbReference type="RefSeq" id="XP_046069337.1">
    <property type="nucleotide sequence ID" value="XM_046211611.1"/>
</dbReference>
<dbReference type="EMBL" id="JAJTJA010000009">
    <property type="protein sequence ID" value="KAH8693667.1"/>
    <property type="molecule type" value="Genomic_DNA"/>
</dbReference>
<dbReference type="PANTHER" id="PTHR43142">
    <property type="entry name" value="CARBOXYLIC ESTER HYDROLASE"/>
    <property type="match status" value="1"/>
</dbReference>
<reference evidence="5" key="1">
    <citation type="submission" date="2021-12" db="EMBL/GenBank/DDBJ databases">
        <title>Convergent genome expansion in fungi linked to evolution of root-endophyte symbiosis.</title>
        <authorList>
            <consortium name="DOE Joint Genome Institute"/>
            <person name="Ke Y.-H."/>
            <person name="Bonito G."/>
            <person name="Liao H.-L."/>
            <person name="Looney B."/>
            <person name="Rojas-Flechas A."/>
            <person name="Nash J."/>
            <person name="Hameed K."/>
            <person name="Schadt C."/>
            <person name="Martin F."/>
            <person name="Crous P.W."/>
            <person name="Miettinen O."/>
            <person name="Magnuson J.K."/>
            <person name="Labbe J."/>
            <person name="Jacobson D."/>
            <person name="Doktycz M.J."/>
            <person name="Veneault-Fourrey C."/>
            <person name="Kuo A."/>
            <person name="Mondo S."/>
            <person name="Calhoun S."/>
            <person name="Riley R."/>
            <person name="Ohm R."/>
            <person name="LaButti K."/>
            <person name="Andreopoulos B."/>
            <person name="Pangilinan J."/>
            <person name="Nolan M."/>
            <person name="Tritt A."/>
            <person name="Clum A."/>
            <person name="Lipzen A."/>
            <person name="Daum C."/>
            <person name="Barry K."/>
            <person name="Grigoriev I.V."/>
            <person name="Vilgalys R."/>
        </authorList>
    </citation>
    <scope>NUCLEOTIDE SEQUENCE</scope>
    <source>
        <strain evidence="5">PMI_201</strain>
    </source>
</reference>
<dbReference type="PROSITE" id="PS00122">
    <property type="entry name" value="CARBOXYLESTERASE_B_1"/>
    <property type="match status" value="1"/>
</dbReference>
<keyword evidence="6" id="KW-1185">Reference proteome</keyword>
<dbReference type="EC" id="3.1.1.-" evidence="3"/>
<dbReference type="InterPro" id="IPR019826">
    <property type="entry name" value="Carboxylesterase_B_AS"/>
</dbReference>
<evidence type="ECO:0000256" key="3">
    <source>
        <dbReference type="RuleBase" id="RU361235"/>
    </source>
</evidence>
<protein>
    <recommendedName>
        <fullName evidence="3">Carboxylic ester hydrolase</fullName>
        <ecNumber evidence="3">3.1.1.-</ecNumber>
    </recommendedName>
</protein>
<organism evidence="5 6">
    <name type="scientific">Talaromyces proteolyticus</name>
    <dbReference type="NCBI Taxonomy" id="1131652"/>
    <lineage>
        <taxon>Eukaryota</taxon>
        <taxon>Fungi</taxon>
        <taxon>Dikarya</taxon>
        <taxon>Ascomycota</taxon>
        <taxon>Pezizomycotina</taxon>
        <taxon>Eurotiomycetes</taxon>
        <taxon>Eurotiomycetidae</taxon>
        <taxon>Eurotiales</taxon>
        <taxon>Trichocomaceae</taxon>
        <taxon>Talaromyces</taxon>
        <taxon>Talaromyces sect. Bacilispori</taxon>
    </lineage>
</organism>
<feature type="domain" description="Carboxylesterase type B" evidence="4">
    <location>
        <begin position="45"/>
        <end position="491"/>
    </location>
</feature>
<proteinExistence type="inferred from homology"/>